<proteinExistence type="predicted"/>
<reference evidence="2" key="1">
    <citation type="submission" date="2023-06" db="EMBL/GenBank/DDBJ databases">
        <authorList>
            <person name="Delattre M."/>
        </authorList>
    </citation>
    <scope>NUCLEOTIDE SEQUENCE</scope>
    <source>
        <strain evidence="2">AF72</strain>
    </source>
</reference>
<name>A0AA36GBB9_9BILA</name>
<evidence type="ECO:0000313" key="2">
    <source>
        <dbReference type="EMBL" id="CAJ0584839.1"/>
    </source>
</evidence>
<feature type="non-terminal residue" evidence="2">
    <location>
        <position position="1"/>
    </location>
</feature>
<dbReference type="AlphaFoldDB" id="A0AA36GBB9"/>
<dbReference type="EMBL" id="CATQJA010002701">
    <property type="protein sequence ID" value="CAJ0584839.1"/>
    <property type="molecule type" value="Genomic_DNA"/>
</dbReference>
<accession>A0AA36GBB9</accession>
<keyword evidence="3" id="KW-1185">Reference proteome</keyword>
<organism evidence="2 3">
    <name type="scientific">Mesorhabditis spiculigera</name>
    <dbReference type="NCBI Taxonomy" id="96644"/>
    <lineage>
        <taxon>Eukaryota</taxon>
        <taxon>Metazoa</taxon>
        <taxon>Ecdysozoa</taxon>
        <taxon>Nematoda</taxon>
        <taxon>Chromadorea</taxon>
        <taxon>Rhabditida</taxon>
        <taxon>Rhabditina</taxon>
        <taxon>Rhabditomorpha</taxon>
        <taxon>Rhabditoidea</taxon>
        <taxon>Rhabditidae</taxon>
        <taxon>Mesorhabditinae</taxon>
        <taxon>Mesorhabditis</taxon>
    </lineage>
</organism>
<protein>
    <submittedName>
        <fullName evidence="2">Uncharacterized protein</fullName>
    </submittedName>
</protein>
<feature type="signal peptide" evidence="1">
    <location>
        <begin position="1"/>
        <end position="17"/>
    </location>
</feature>
<gene>
    <name evidence="2" type="ORF">MSPICULIGERA_LOCUS22879</name>
</gene>
<dbReference type="SUPFAM" id="SSF53254">
    <property type="entry name" value="Phosphoglycerate mutase-like"/>
    <property type="match status" value="1"/>
</dbReference>
<dbReference type="InterPro" id="IPR029033">
    <property type="entry name" value="His_PPase_superfam"/>
</dbReference>
<feature type="chain" id="PRO_5041404470" evidence="1">
    <location>
        <begin position="18"/>
        <end position="338"/>
    </location>
</feature>
<dbReference type="GO" id="GO:0016791">
    <property type="term" value="F:phosphatase activity"/>
    <property type="evidence" value="ECO:0007669"/>
    <property type="project" value="UniProtKB-ARBA"/>
</dbReference>
<evidence type="ECO:0000313" key="3">
    <source>
        <dbReference type="Proteomes" id="UP001177023"/>
    </source>
</evidence>
<evidence type="ECO:0000256" key="1">
    <source>
        <dbReference type="SAM" id="SignalP"/>
    </source>
</evidence>
<comment type="caution">
    <text evidence="2">The sequence shown here is derived from an EMBL/GenBank/DDBJ whole genome shotgun (WGS) entry which is preliminary data.</text>
</comment>
<dbReference type="Proteomes" id="UP001177023">
    <property type="component" value="Unassembled WGS sequence"/>
</dbReference>
<sequence>MLGVVLILVYCLNFCQAAAINSSVVLSSDGGFTGPLIQKNANTTMLIIGTTSGTRIPEQMLDFPGAAYGNEGPGALSQFGRRQSVGLGMAVRAFAQKLAKDSTQAEALSGSSQAVQDTMQKVLETLYNNGTTPQASVNDQMLQIEAVQGCAAYEQAYGPIRDETLPTMAAQFQKDQALAQYVHQNTGWNCSLHSLTVLADNLKLINLARSSYPDWINNCSLAGDTKETLIAKILTYSDYQAKTCADYDPCRRLMAGVWLEHIVGLLDSVADSSAPKIVLYAAETAPVMSTMRLLGIQQASLEAASGFMLELRAQPASVRILTHQPLLIDGHVFKQPIF</sequence>
<keyword evidence="1" id="KW-0732">Signal</keyword>
<dbReference type="Gene3D" id="3.40.50.1240">
    <property type="entry name" value="Phosphoglycerate mutase-like"/>
    <property type="match status" value="1"/>
</dbReference>